<sequence length="79" mass="8804">MDGCTTTSSCDKSRPRARRAQFPLSAIIQLRATPRNDALGNKSVLRVRAVRISTLHLTLPLQMPRGYILKTATTPFQTH</sequence>
<protein>
    <submittedName>
        <fullName evidence="2">Uncharacterized protein</fullName>
    </submittedName>
</protein>
<keyword evidence="1" id="KW-1185">Reference proteome</keyword>
<organism evidence="1 2">
    <name type="scientific">Panagrellus redivivus</name>
    <name type="common">Microworm</name>
    <dbReference type="NCBI Taxonomy" id="6233"/>
    <lineage>
        <taxon>Eukaryota</taxon>
        <taxon>Metazoa</taxon>
        <taxon>Ecdysozoa</taxon>
        <taxon>Nematoda</taxon>
        <taxon>Chromadorea</taxon>
        <taxon>Rhabditida</taxon>
        <taxon>Tylenchina</taxon>
        <taxon>Panagrolaimomorpha</taxon>
        <taxon>Panagrolaimoidea</taxon>
        <taxon>Panagrolaimidae</taxon>
        <taxon>Panagrellus</taxon>
    </lineage>
</organism>
<dbReference type="WBParaSite" id="Pan_g8973.t1">
    <property type="protein sequence ID" value="Pan_g8973.t1"/>
    <property type="gene ID" value="Pan_g8973"/>
</dbReference>
<reference evidence="2" key="2">
    <citation type="submission" date="2020-10" db="UniProtKB">
        <authorList>
            <consortium name="WormBaseParasite"/>
        </authorList>
    </citation>
    <scope>IDENTIFICATION</scope>
</reference>
<evidence type="ECO:0000313" key="1">
    <source>
        <dbReference type="Proteomes" id="UP000492821"/>
    </source>
</evidence>
<evidence type="ECO:0000313" key="2">
    <source>
        <dbReference type="WBParaSite" id="Pan_g8973.t1"/>
    </source>
</evidence>
<accession>A0A7E4WC67</accession>
<proteinExistence type="predicted"/>
<reference evidence="1" key="1">
    <citation type="journal article" date="2013" name="Genetics">
        <title>The draft genome and transcriptome of Panagrellus redivivus are shaped by the harsh demands of a free-living lifestyle.</title>
        <authorList>
            <person name="Srinivasan J."/>
            <person name="Dillman A.R."/>
            <person name="Macchietto M.G."/>
            <person name="Heikkinen L."/>
            <person name="Lakso M."/>
            <person name="Fracchia K.M."/>
            <person name="Antoshechkin I."/>
            <person name="Mortazavi A."/>
            <person name="Wong G."/>
            <person name="Sternberg P.W."/>
        </authorList>
    </citation>
    <scope>NUCLEOTIDE SEQUENCE [LARGE SCALE GENOMIC DNA]</scope>
    <source>
        <strain evidence="1">MT8872</strain>
    </source>
</reference>
<dbReference type="Proteomes" id="UP000492821">
    <property type="component" value="Unassembled WGS sequence"/>
</dbReference>
<name>A0A7E4WC67_PANRE</name>
<dbReference type="AlphaFoldDB" id="A0A7E4WC67"/>